<dbReference type="InterPro" id="IPR012901">
    <property type="entry name" value="CARME"/>
</dbReference>
<accession>A0AAD6S9I1</accession>
<proteinExistence type="predicted"/>
<dbReference type="Pfam" id="PF07942">
    <property type="entry name" value="CARME"/>
    <property type="match status" value="1"/>
</dbReference>
<dbReference type="GO" id="GO:0008757">
    <property type="term" value="F:S-adenosylmethionine-dependent methyltransferase activity"/>
    <property type="evidence" value="ECO:0007669"/>
    <property type="project" value="InterPro"/>
</dbReference>
<dbReference type="EMBL" id="JARJCM010000189">
    <property type="protein sequence ID" value="KAJ7023385.1"/>
    <property type="molecule type" value="Genomic_DNA"/>
</dbReference>
<keyword evidence="1" id="KW-0472">Membrane</keyword>
<organism evidence="2 3">
    <name type="scientific">Mycena alexandri</name>
    <dbReference type="NCBI Taxonomy" id="1745969"/>
    <lineage>
        <taxon>Eukaryota</taxon>
        <taxon>Fungi</taxon>
        <taxon>Dikarya</taxon>
        <taxon>Basidiomycota</taxon>
        <taxon>Agaricomycotina</taxon>
        <taxon>Agaricomycetes</taxon>
        <taxon>Agaricomycetidae</taxon>
        <taxon>Agaricales</taxon>
        <taxon>Marasmiineae</taxon>
        <taxon>Mycenaceae</taxon>
        <taxon>Mycena</taxon>
    </lineage>
</organism>
<comment type="caution">
    <text evidence="2">The sequence shown here is derived from an EMBL/GenBank/DDBJ whole genome shotgun (WGS) entry which is preliminary data.</text>
</comment>
<name>A0AAD6S9I1_9AGAR</name>
<dbReference type="PANTHER" id="PTHR12303:SF13">
    <property type="match status" value="1"/>
</dbReference>
<dbReference type="InterPro" id="IPR029063">
    <property type="entry name" value="SAM-dependent_MTases_sf"/>
</dbReference>
<keyword evidence="3" id="KW-1185">Reference proteome</keyword>
<evidence type="ECO:0000256" key="1">
    <source>
        <dbReference type="SAM" id="Phobius"/>
    </source>
</evidence>
<dbReference type="Proteomes" id="UP001218188">
    <property type="component" value="Unassembled WGS sequence"/>
</dbReference>
<keyword evidence="1" id="KW-1133">Transmembrane helix</keyword>
<dbReference type="SMART" id="SM01296">
    <property type="entry name" value="N2227"/>
    <property type="match status" value="1"/>
</dbReference>
<reference evidence="2" key="1">
    <citation type="submission" date="2023-03" db="EMBL/GenBank/DDBJ databases">
        <title>Massive genome expansion in bonnet fungi (Mycena s.s.) driven by repeated elements and novel gene families across ecological guilds.</title>
        <authorList>
            <consortium name="Lawrence Berkeley National Laboratory"/>
            <person name="Harder C.B."/>
            <person name="Miyauchi S."/>
            <person name="Viragh M."/>
            <person name="Kuo A."/>
            <person name="Thoen E."/>
            <person name="Andreopoulos B."/>
            <person name="Lu D."/>
            <person name="Skrede I."/>
            <person name="Drula E."/>
            <person name="Henrissat B."/>
            <person name="Morin E."/>
            <person name="Kohler A."/>
            <person name="Barry K."/>
            <person name="LaButti K."/>
            <person name="Morin E."/>
            <person name="Salamov A."/>
            <person name="Lipzen A."/>
            <person name="Mereny Z."/>
            <person name="Hegedus B."/>
            <person name="Baldrian P."/>
            <person name="Stursova M."/>
            <person name="Weitz H."/>
            <person name="Taylor A."/>
            <person name="Grigoriev I.V."/>
            <person name="Nagy L.G."/>
            <person name="Martin F."/>
            <person name="Kauserud H."/>
        </authorList>
    </citation>
    <scope>NUCLEOTIDE SEQUENCE</scope>
    <source>
        <strain evidence="2">CBHHK200</strain>
    </source>
</reference>
<dbReference type="AlphaFoldDB" id="A0AAD6S9I1"/>
<evidence type="ECO:0000313" key="2">
    <source>
        <dbReference type="EMBL" id="KAJ7023385.1"/>
    </source>
</evidence>
<sequence>MPTTISWTSDVWLALFLPFAIGFAGWRFSSSLSFPRTWSEIRDLISLKSLDPSETGPFSLERARNTYARYRNLSVAEASHLQVSYASIGRAHKRLGYTLGYPAKLDKLAQATNANAKITDAIAKLAEKEFDIDVPPRGGTSMDLMRVREALKHFIRDWSSDGLREREKIFAPILDELRTVDADERANRRVLVPGSGLGRLAWEISELGFHETTANELSFFMTLALRFLLEPSTTSAVDQHLIHPYAHWFSHQRSAESLFRSISFPDAVPRLSPRFKLVEKDFLTLRPPPAANPLRPPIAGYDYIVTLFFIDTSLNILTTLEHIYYLLRPGGTWINLGPLLWTSGGQAKLELTLEEVLQAAEELGFIIDPREDGQQSQTVECEYTGDAQAMMRWIYRAEFWVAHKPK</sequence>
<gene>
    <name evidence="2" type="ORF">C8F04DRAFT_1271446</name>
</gene>
<dbReference type="PANTHER" id="PTHR12303">
    <property type="entry name" value="CARNOSINE N-METHYLTRANSFERASE"/>
    <property type="match status" value="1"/>
</dbReference>
<protein>
    <submittedName>
        <fullName evidence="2">N2227-like protein-domain-containing protein</fullName>
    </submittedName>
</protein>
<dbReference type="Gene3D" id="3.40.50.150">
    <property type="entry name" value="Vaccinia Virus protein VP39"/>
    <property type="match status" value="1"/>
</dbReference>
<keyword evidence="1" id="KW-0812">Transmembrane</keyword>
<feature type="transmembrane region" description="Helical" evidence="1">
    <location>
        <begin position="12"/>
        <end position="29"/>
    </location>
</feature>
<evidence type="ECO:0000313" key="3">
    <source>
        <dbReference type="Proteomes" id="UP001218188"/>
    </source>
</evidence>
<dbReference type="SUPFAM" id="SSF53335">
    <property type="entry name" value="S-adenosyl-L-methionine-dependent methyltransferases"/>
    <property type="match status" value="1"/>
</dbReference>